<sequence length="211" mass="24047">MMTPTKVAPIEIEHITAEQIGRVADRFSEKCRKNKSSLSKDVVQLVLEDEGDALAQEMFEAVRSRVERRREMVVRHFKIDPTLTPAQMIKVLGHKEYVDGDVLATMPKHGADEGDFYLFPIKRDLPVTEYAAMLESHGLVPHPRAQIQVNIDDLSLGDEHPNGVQWQDADGKFCCAVFDRWHDERGVGVHRYDSRWSSNWWLGGVRKPATV</sequence>
<gene>
    <name evidence="1" type="ORF">A3G52_00500</name>
</gene>
<evidence type="ECO:0000313" key="1">
    <source>
        <dbReference type="EMBL" id="OHA42217.1"/>
    </source>
</evidence>
<accession>A0A1G2P1I8</accession>
<dbReference type="EMBL" id="MHSK01000017">
    <property type="protein sequence ID" value="OHA42217.1"/>
    <property type="molecule type" value="Genomic_DNA"/>
</dbReference>
<evidence type="ECO:0000313" key="2">
    <source>
        <dbReference type="Proteomes" id="UP000177269"/>
    </source>
</evidence>
<dbReference type="AlphaFoldDB" id="A0A1G2P1I8"/>
<name>A0A1G2P1I8_9BACT</name>
<reference evidence="1 2" key="1">
    <citation type="journal article" date="2016" name="Nat. Commun.">
        <title>Thousands of microbial genomes shed light on interconnected biogeochemical processes in an aquifer system.</title>
        <authorList>
            <person name="Anantharaman K."/>
            <person name="Brown C.T."/>
            <person name="Hug L.A."/>
            <person name="Sharon I."/>
            <person name="Castelle C.J."/>
            <person name="Probst A.J."/>
            <person name="Thomas B.C."/>
            <person name="Singh A."/>
            <person name="Wilkins M.J."/>
            <person name="Karaoz U."/>
            <person name="Brodie E.L."/>
            <person name="Williams K.H."/>
            <person name="Hubbard S.S."/>
            <person name="Banfield J.F."/>
        </authorList>
    </citation>
    <scope>NUCLEOTIDE SEQUENCE [LARGE SCALE GENOMIC DNA]</scope>
</reference>
<protein>
    <submittedName>
        <fullName evidence="1">Uncharacterized protein</fullName>
    </submittedName>
</protein>
<comment type="caution">
    <text evidence="1">The sequence shown here is derived from an EMBL/GenBank/DDBJ whole genome shotgun (WGS) entry which is preliminary data.</text>
</comment>
<dbReference type="Proteomes" id="UP000177269">
    <property type="component" value="Unassembled WGS sequence"/>
</dbReference>
<proteinExistence type="predicted"/>
<organism evidence="1 2">
    <name type="scientific">Candidatus Taylorbacteria bacterium RIFCSPLOWO2_12_FULL_43_20</name>
    <dbReference type="NCBI Taxonomy" id="1802332"/>
    <lineage>
        <taxon>Bacteria</taxon>
        <taxon>Candidatus Tayloriibacteriota</taxon>
    </lineage>
</organism>